<accession>A0A0J7XXY3</accession>
<dbReference type="SUPFAM" id="SSF46785">
    <property type="entry name" value="Winged helix' DNA-binding domain"/>
    <property type="match status" value="1"/>
</dbReference>
<keyword evidence="7" id="KW-1185">Reference proteome</keyword>
<dbReference type="PATRIC" id="fig|1114963.3.peg.2122"/>
<proteinExistence type="predicted"/>
<keyword evidence="3" id="KW-0804">Transcription</keyword>
<dbReference type="Proteomes" id="UP000052268">
    <property type="component" value="Unassembled WGS sequence"/>
</dbReference>
<dbReference type="PROSITE" id="PS51077">
    <property type="entry name" value="HTH_ICLR"/>
    <property type="match status" value="1"/>
</dbReference>
<dbReference type="GO" id="GO:0045892">
    <property type="term" value="P:negative regulation of DNA-templated transcription"/>
    <property type="evidence" value="ECO:0007669"/>
    <property type="project" value="TreeGrafter"/>
</dbReference>
<dbReference type="PANTHER" id="PTHR30136:SF23">
    <property type="entry name" value="DNA-BINDING TRANSCRIPTIONAL ACTIVATOR MHPR"/>
    <property type="match status" value="1"/>
</dbReference>
<dbReference type="InterPro" id="IPR036390">
    <property type="entry name" value="WH_DNA-bd_sf"/>
</dbReference>
<organism evidence="6 7">
    <name type="scientific">Novosphingobium barchaimii LL02</name>
    <dbReference type="NCBI Taxonomy" id="1114963"/>
    <lineage>
        <taxon>Bacteria</taxon>
        <taxon>Pseudomonadati</taxon>
        <taxon>Pseudomonadota</taxon>
        <taxon>Alphaproteobacteria</taxon>
        <taxon>Sphingomonadales</taxon>
        <taxon>Sphingomonadaceae</taxon>
        <taxon>Novosphingobium</taxon>
    </lineage>
</organism>
<evidence type="ECO:0000256" key="1">
    <source>
        <dbReference type="ARBA" id="ARBA00023015"/>
    </source>
</evidence>
<dbReference type="RefSeq" id="WP_059151358.1">
    <property type="nucleotide sequence ID" value="NZ_KQ130453.1"/>
</dbReference>
<dbReference type="Gene3D" id="3.30.450.40">
    <property type="match status" value="1"/>
</dbReference>
<sequence length="264" mass="29450">MEKGVPIRSITRSIAALKAINRHGSLSMMEIAKASEVPYPTACRIVQTLLYEGLIEQEPARKRYRATAMVQTLATGFQHDDELVRLARPHIVGLTKRVGWPVSIAIRVGREMMLRDSTHSNSSLTFERYYPGFTLPILDSASGKVSMAYAPDDEREMILRFMRVSQEIDLNYLATAEVSLDVERIRAEGYAVQGRNHFNLTPGKTSSISVPIFRNGHFEAAMTMVFFVAAMRLSQALELYLDDLRATAAAISHDLSNPMPMGNA</sequence>
<dbReference type="OrthoDB" id="7182119at2"/>
<dbReference type="SMART" id="SM00346">
    <property type="entry name" value="HTH_ICLR"/>
    <property type="match status" value="1"/>
</dbReference>
<name>A0A0J7XXY3_9SPHN</name>
<evidence type="ECO:0000313" key="6">
    <source>
        <dbReference type="EMBL" id="KMS56506.1"/>
    </source>
</evidence>
<dbReference type="AlphaFoldDB" id="A0A0J7XXY3"/>
<protein>
    <submittedName>
        <fullName evidence="6">IclR family transcriptional regulator</fullName>
    </submittedName>
</protein>
<dbReference type="GO" id="GO:0003677">
    <property type="term" value="F:DNA binding"/>
    <property type="evidence" value="ECO:0007669"/>
    <property type="project" value="UniProtKB-KW"/>
</dbReference>
<dbReference type="GO" id="GO:0003700">
    <property type="term" value="F:DNA-binding transcription factor activity"/>
    <property type="evidence" value="ECO:0007669"/>
    <property type="project" value="TreeGrafter"/>
</dbReference>
<dbReference type="InterPro" id="IPR014757">
    <property type="entry name" value="Tscrpt_reg_IclR_C"/>
</dbReference>
<dbReference type="InterPro" id="IPR005471">
    <property type="entry name" value="Tscrpt_reg_IclR_N"/>
</dbReference>
<dbReference type="PANTHER" id="PTHR30136">
    <property type="entry name" value="HELIX-TURN-HELIX TRANSCRIPTIONAL REGULATOR, ICLR FAMILY"/>
    <property type="match status" value="1"/>
</dbReference>
<keyword evidence="1" id="KW-0805">Transcription regulation</keyword>
<feature type="domain" description="HTH iclR-type" evidence="4">
    <location>
        <begin position="7"/>
        <end position="68"/>
    </location>
</feature>
<dbReference type="InterPro" id="IPR029016">
    <property type="entry name" value="GAF-like_dom_sf"/>
</dbReference>
<dbReference type="InterPro" id="IPR050707">
    <property type="entry name" value="HTH_MetabolicPath_Reg"/>
</dbReference>
<dbReference type="Pfam" id="PF01614">
    <property type="entry name" value="IclR_C"/>
    <property type="match status" value="1"/>
</dbReference>
<dbReference type="Gene3D" id="1.10.10.10">
    <property type="entry name" value="Winged helix-like DNA-binding domain superfamily/Winged helix DNA-binding domain"/>
    <property type="match status" value="1"/>
</dbReference>
<dbReference type="InterPro" id="IPR036388">
    <property type="entry name" value="WH-like_DNA-bd_sf"/>
</dbReference>
<evidence type="ECO:0000313" key="7">
    <source>
        <dbReference type="Proteomes" id="UP000052268"/>
    </source>
</evidence>
<evidence type="ECO:0000259" key="5">
    <source>
        <dbReference type="PROSITE" id="PS51078"/>
    </source>
</evidence>
<evidence type="ECO:0000256" key="2">
    <source>
        <dbReference type="ARBA" id="ARBA00023125"/>
    </source>
</evidence>
<comment type="caution">
    <text evidence="6">The sequence shown here is derived from an EMBL/GenBank/DDBJ whole genome shotgun (WGS) entry which is preliminary data.</text>
</comment>
<dbReference type="Pfam" id="PF09339">
    <property type="entry name" value="HTH_IclR"/>
    <property type="match status" value="1"/>
</dbReference>
<dbReference type="SUPFAM" id="SSF55781">
    <property type="entry name" value="GAF domain-like"/>
    <property type="match status" value="1"/>
</dbReference>
<gene>
    <name evidence="6" type="ORF">V474_16440</name>
</gene>
<evidence type="ECO:0000259" key="4">
    <source>
        <dbReference type="PROSITE" id="PS51077"/>
    </source>
</evidence>
<dbReference type="PROSITE" id="PS51078">
    <property type="entry name" value="ICLR_ED"/>
    <property type="match status" value="1"/>
</dbReference>
<dbReference type="EMBL" id="JACU01000004">
    <property type="protein sequence ID" value="KMS56506.1"/>
    <property type="molecule type" value="Genomic_DNA"/>
</dbReference>
<reference evidence="6 7" key="1">
    <citation type="journal article" date="2015" name="G3 (Bethesda)">
        <title>Insights into Ongoing Evolution of the Hexachlorocyclohexane Catabolic Pathway from Comparative Genomics of Ten Sphingomonadaceae Strains.</title>
        <authorList>
            <person name="Pearce S.L."/>
            <person name="Oakeshott J.G."/>
            <person name="Pandey G."/>
        </authorList>
    </citation>
    <scope>NUCLEOTIDE SEQUENCE [LARGE SCALE GENOMIC DNA]</scope>
    <source>
        <strain evidence="6 7">LL02</strain>
    </source>
</reference>
<keyword evidence="2" id="KW-0238">DNA-binding</keyword>
<evidence type="ECO:0000256" key="3">
    <source>
        <dbReference type="ARBA" id="ARBA00023163"/>
    </source>
</evidence>
<feature type="domain" description="IclR-ED" evidence="5">
    <location>
        <begin position="69"/>
        <end position="257"/>
    </location>
</feature>